<dbReference type="RefSeq" id="XP_018004946.1">
    <property type="nucleotide sequence ID" value="XM_018142317.1"/>
</dbReference>
<protein>
    <recommendedName>
        <fullName evidence="13">Mitochondrial aspartate-glutamate transporter AGC1</fullName>
    </recommendedName>
    <alternativeName>
        <fullName evidence="14">Aspartate-glutamate carrier 1</fullName>
    </alternativeName>
</protein>
<evidence type="ECO:0000256" key="8">
    <source>
        <dbReference type="ARBA" id="ARBA00022989"/>
    </source>
</evidence>
<dbReference type="SUPFAM" id="SSF47473">
    <property type="entry name" value="EF-hand"/>
    <property type="match status" value="1"/>
</dbReference>
<dbReference type="GO" id="GO:0015183">
    <property type="term" value="F:L-aspartate transmembrane transporter activity"/>
    <property type="evidence" value="ECO:0007669"/>
    <property type="project" value="TreeGrafter"/>
</dbReference>
<dbReference type="GO" id="GO:0005743">
    <property type="term" value="C:mitochondrial inner membrane"/>
    <property type="evidence" value="ECO:0007669"/>
    <property type="project" value="UniProtKB-SubCell"/>
</dbReference>
<dbReference type="InterPro" id="IPR002067">
    <property type="entry name" value="MCP"/>
</dbReference>
<dbReference type="Pfam" id="PF13405">
    <property type="entry name" value="EF-hand_6"/>
    <property type="match status" value="1"/>
</dbReference>
<dbReference type="EMBL" id="LFJN01000002">
    <property type="protein sequence ID" value="KPI44983.1"/>
    <property type="molecule type" value="Genomic_DNA"/>
</dbReference>
<dbReference type="Gene3D" id="1.50.40.10">
    <property type="entry name" value="Mitochondrial carrier domain"/>
    <property type="match status" value="1"/>
</dbReference>
<feature type="domain" description="EF-hand" evidence="16">
    <location>
        <begin position="169"/>
        <end position="204"/>
    </location>
</feature>
<dbReference type="GO" id="GO:0005313">
    <property type="term" value="F:L-glutamate transmembrane transporter activity"/>
    <property type="evidence" value="ECO:0007669"/>
    <property type="project" value="TreeGrafter"/>
</dbReference>
<keyword evidence="10 15" id="KW-0472">Membrane</keyword>
<keyword evidence="4 15" id="KW-0812">Transmembrane</keyword>
<evidence type="ECO:0000259" key="16">
    <source>
        <dbReference type="PROSITE" id="PS50222"/>
    </source>
</evidence>
<feature type="repeat" description="Solcar" evidence="15">
    <location>
        <begin position="439"/>
        <end position="527"/>
    </location>
</feature>
<dbReference type="InterPro" id="IPR023395">
    <property type="entry name" value="MCP_dom_sf"/>
</dbReference>
<dbReference type="SMART" id="SM00054">
    <property type="entry name" value="EFh"/>
    <property type="match status" value="1"/>
</dbReference>
<dbReference type="Proteomes" id="UP000038010">
    <property type="component" value="Unassembled WGS sequence"/>
</dbReference>
<evidence type="ECO:0000313" key="17">
    <source>
        <dbReference type="EMBL" id="KPI44983.1"/>
    </source>
</evidence>
<comment type="function">
    <text evidence="12">Calcium-dependent mitochondrial aspartate and glutamate carrier. Transport of glutamate in mitochondria is required for mitochondrial transamination reactions and ornithine synthesis. Plays also a role in malate-aspartate NADH shuttle, which is critical for growth on acetate and fatty acids.</text>
</comment>
<comment type="caution">
    <text evidence="17">The sequence shown here is derived from an EMBL/GenBank/DDBJ whole genome shotgun (WGS) entry which is preliminary data.</text>
</comment>
<keyword evidence="8" id="KW-1133">Transmembrane helix</keyword>
<dbReference type="FunFam" id="1.50.40.10:FF:000004">
    <property type="entry name" value="Calcium-binding mitochondrial carrier protein Aralar1"/>
    <property type="match status" value="1"/>
</dbReference>
<dbReference type="PANTHER" id="PTHR45678:SF9">
    <property type="entry name" value="CALCIUM-BINDING MITOCHONDRIAL CARRIER PROTEIN ARALAR1"/>
    <property type="match status" value="1"/>
</dbReference>
<dbReference type="Pfam" id="PF00153">
    <property type="entry name" value="Mito_carr"/>
    <property type="match status" value="3"/>
</dbReference>
<dbReference type="PROSITE" id="PS50222">
    <property type="entry name" value="EF_HAND_2"/>
    <property type="match status" value="1"/>
</dbReference>
<keyword evidence="5" id="KW-0677">Repeat</keyword>
<evidence type="ECO:0000256" key="5">
    <source>
        <dbReference type="ARBA" id="ARBA00022737"/>
    </source>
</evidence>
<evidence type="ECO:0000313" key="18">
    <source>
        <dbReference type="Proteomes" id="UP000038010"/>
    </source>
</evidence>
<evidence type="ECO:0000256" key="9">
    <source>
        <dbReference type="ARBA" id="ARBA00023128"/>
    </source>
</evidence>
<evidence type="ECO:0000256" key="3">
    <source>
        <dbReference type="ARBA" id="ARBA00022448"/>
    </source>
</evidence>
<dbReference type="AlphaFoldDB" id="A0A0N1P361"/>
<dbReference type="PROSITE" id="PS50920">
    <property type="entry name" value="SOLCAR"/>
    <property type="match status" value="3"/>
</dbReference>
<reference evidence="17 18" key="1">
    <citation type="submission" date="2015-06" db="EMBL/GenBank/DDBJ databases">
        <title>Draft genome of the ant-associated black yeast Phialophora attae CBS 131958.</title>
        <authorList>
            <person name="Moreno L.F."/>
            <person name="Stielow B.J."/>
            <person name="de Hoog S."/>
            <person name="Vicente V.A."/>
            <person name="Weiss V.A."/>
            <person name="de Vries M."/>
            <person name="Cruz L.M."/>
            <person name="Souza E.M."/>
        </authorList>
    </citation>
    <scope>NUCLEOTIDE SEQUENCE [LARGE SCALE GENOMIC DNA]</scope>
    <source>
        <strain evidence="17 18">CBS 131958</strain>
    </source>
</reference>
<comment type="similarity">
    <text evidence="2">Belongs to the mitochondrial carrier (TC 2.A.29) family.</text>
</comment>
<sequence length="694" mass="77484">MATATEQVKEVMVGFSKPQEMSLETRSSWLQYAKKDENGELFMDREAFVDAVAPPEEDYHKIPREQYGLLFMVADRKKAGRITQDEYASFHSLLQRPDAPEYLICFRLFDRDNEGVVKVDKLQKIYDEYRGKNGLAFDFKGPWASLYFGSEHNRHDMTYDQFAQMIRGLQGERIRQAFQHYDTDKDGMITPEQFANIIRDNQGHKLSDHILENLPTLCNIQNGANITYPVIRAFLNITREMDLLDLIIRNATRKSSDGRIDKRDFLEEAQRVTRFSQYTPLEAEILFHFASLDNPTGRLSIWDFTKVLDSSYRFGPRLEGFSEKAEEAAAAGTSFFHGLIKSGHHFGLGAIAGALGAFVVYPIDLVKTRMQNQRSGVIGQRLYDNSIDCARKIIRNEGFKGLYAGLPPQLVGVAPEKAIKLTVNELLRGTFKDPKTGQIGFPLEMVSGGTAGACQVIFTNPLEIVKIRLQVQGELAKKSDAVPKRSAMWIVRNLGIVGLYKGAAACLLRDVPFSAIYFPTYAHMKKDVFGESETNKIGVLQLMISGAIAGMPAAYFTTPADVIKTRLQVEARKGEATYNGLVDCFRKILKSEGPRAFFKGGPARVIRSSPQFGVTLASFEVLNGLLPLPASIDPDAHKQAGVEALEPGVGLREAKAPLPFLRCRSALKLVMDIDKDFGRMKVPEGLVGGGLWRK</sequence>
<evidence type="ECO:0000256" key="15">
    <source>
        <dbReference type="PROSITE-ProRule" id="PRU00282"/>
    </source>
</evidence>
<dbReference type="InterPro" id="IPR051028">
    <property type="entry name" value="Mito_Solute_Carrier"/>
</dbReference>
<name>A0A0N1P361_9EURO</name>
<dbReference type="Gene3D" id="1.10.238.10">
    <property type="entry name" value="EF-hand"/>
    <property type="match status" value="2"/>
</dbReference>
<dbReference type="InterPro" id="IPR011992">
    <property type="entry name" value="EF-hand-dom_pair"/>
</dbReference>
<feature type="repeat" description="Solcar" evidence="15">
    <location>
        <begin position="537"/>
        <end position="625"/>
    </location>
</feature>
<evidence type="ECO:0000256" key="1">
    <source>
        <dbReference type="ARBA" id="ARBA00004448"/>
    </source>
</evidence>
<comment type="subunit">
    <text evidence="11">Homodimer (via N-terminus).</text>
</comment>
<comment type="subcellular location">
    <subcellularLocation>
        <location evidence="1">Mitochondrion inner membrane</location>
        <topology evidence="1">Multi-pass membrane protein</topology>
    </subcellularLocation>
</comment>
<gene>
    <name evidence="17" type="ORF">AB675_2351</name>
</gene>
<dbReference type="GO" id="GO:0043490">
    <property type="term" value="P:malate-aspartate shuttle"/>
    <property type="evidence" value="ECO:0007669"/>
    <property type="project" value="TreeGrafter"/>
</dbReference>
<keyword evidence="9" id="KW-0496">Mitochondrion</keyword>
<feature type="repeat" description="Solcar" evidence="15">
    <location>
        <begin position="340"/>
        <end position="430"/>
    </location>
</feature>
<dbReference type="SUPFAM" id="SSF103506">
    <property type="entry name" value="Mitochondrial carrier"/>
    <property type="match status" value="1"/>
</dbReference>
<dbReference type="InterPro" id="IPR002048">
    <property type="entry name" value="EF_hand_dom"/>
</dbReference>
<evidence type="ECO:0000256" key="14">
    <source>
        <dbReference type="ARBA" id="ARBA00082232"/>
    </source>
</evidence>
<evidence type="ECO:0000256" key="11">
    <source>
        <dbReference type="ARBA" id="ARBA00038674"/>
    </source>
</evidence>
<accession>A0A0N1P361</accession>
<evidence type="ECO:0000256" key="6">
    <source>
        <dbReference type="ARBA" id="ARBA00022792"/>
    </source>
</evidence>
<evidence type="ECO:0000256" key="7">
    <source>
        <dbReference type="ARBA" id="ARBA00022837"/>
    </source>
</evidence>
<keyword evidence="7" id="KW-0106">Calcium</keyword>
<dbReference type="VEuPathDB" id="FungiDB:AB675_2351"/>
<evidence type="ECO:0000256" key="12">
    <source>
        <dbReference type="ARBA" id="ARBA00059916"/>
    </source>
</evidence>
<dbReference type="InterPro" id="IPR018108">
    <property type="entry name" value="MCP_transmembrane"/>
</dbReference>
<evidence type="ECO:0000256" key="13">
    <source>
        <dbReference type="ARBA" id="ARBA00073787"/>
    </source>
</evidence>
<evidence type="ECO:0000256" key="2">
    <source>
        <dbReference type="ARBA" id="ARBA00006375"/>
    </source>
</evidence>
<dbReference type="PANTHER" id="PTHR45678">
    <property type="entry name" value="MITOCHONDRIAL 2-OXODICARBOXYLATE CARRIER 1-RELATED"/>
    <property type="match status" value="1"/>
</dbReference>
<evidence type="ECO:0000256" key="10">
    <source>
        <dbReference type="ARBA" id="ARBA00023136"/>
    </source>
</evidence>
<keyword evidence="6" id="KW-0999">Mitochondrion inner membrane</keyword>
<dbReference type="GO" id="GO:0005509">
    <property type="term" value="F:calcium ion binding"/>
    <property type="evidence" value="ECO:0007669"/>
    <property type="project" value="InterPro"/>
</dbReference>
<keyword evidence="18" id="KW-1185">Reference proteome</keyword>
<dbReference type="PRINTS" id="PR00926">
    <property type="entry name" value="MITOCARRIER"/>
</dbReference>
<dbReference type="OrthoDB" id="2161at2759"/>
<evidence type="ECO:0000256" key="4">
    <source>
        <dbReference type="ARBA" id="ARBA00022692"/>
    </source>
</evidence>
<keyword evidence="3" id="KW-0813">Transport</keyword>
<organism evidence="17 18">
    <name type="scientific">Cyphellophora attinorum</name>
    <dbReference type="NCBI Taxonomy" id="1664694"/>
    <lineage>
        <taxon>Eukaryota</taxon>
        <taxon>Fungi</taxon>
        <taxon>Dikarya</taxon>
        <taxon>Ascomycota</taxon>
        <taxon>Pezizomycotina</taxon>
        <taxon>Eurotiomycetes</taxon>
        <taxon>Chaetothyriomycetidae</taxon>
        <taxon>Chaetothyriales</taxon>
        <taxon>Cyphellophoraceae</taxon>
        <taxon>Cyphellophora</taxon>
    </lineage>
</organism>
<dbReference type="GeneID" id="28734197"/>
<dbReference type="STRING" id="1664694.A0A0N1P361"/>
<proteinExistence type="inferred from homology"/>